<gene>
    <name evidence="1" type="ORF">WB794_00600</name>
</gene>
<organism evidence="1 2">
    <name type="scientific">Denitratimonas tolerans</name>
    <dbReference type="NCBI Taxonomy" id="1338420"/>
    <lineage>
        <taxon>Bacteria</taxon>
        <taxon>Pseudomonadati</taxon>
        <taxon>Pseudomonadota</taxon>
        <taxon>Gammaproteobacteria</taxon>
        <taxon>Lysobacterales</taxon>
        <taxon>Lysobacteraceae</taxon>
        <taxon>Denitratimonas</taxon>
    </lineage>
</organism>
<proteinExistence type="predicted"/>
<dbReference type="InterPro" id="IPR007922">
    <property type="entry name" value="DciA-like"/>
</dbReference>
<name>A0AAW9R0C7_9GAMM</name>
<protein>
    <submittedName>
        <fullName evidence="1">DUF721 domain-containing protein</fullName>
    </submittedName>
</protein>
<dbReference type="Pfam" id="PF05258">
    <property type="entry name" value="DciA"/>
    <property type="match status" value="1"/>
</dbReference>
<evidence type="ECO:0000313" key="1">
    <source>
        <dbReference type="EMBL" id="MEJ1248182.1"/>
    </source>
</evidence>
<dbReference type="Proteomes" id="UP001364472">
    <property type="component" value="Unassembled WGS sequence"/>
</dbReference>
<comment type="caution">
    <text evidence="1">The sequence shown here is derived from an EMBL/GenBank/DDBJ whole genome shotgun (WGS) entry which is preliminary data.</text>
</comment>
<dbReference type="EMBL" id="JBBDHC010000001">
    <property type="protein sequence ID" value="MEJ1248182.1"/>
    <property type="molecule type" value="Genomic_DNA"/>
</dbReference>
<keyword evidence="2" id="KW-1185">Reference proteome</keyword>
<reference evidence="1 2" key="1">
    <citation type="journal article" date="2016" name="Antonie Van Leeuwenhoek">
        <title>Denitratimonas tolerans gen. nov., sp. nov., a denitrifying bacterium isolated from a bioreactor for tannery wastewater treatment.</title>
        <authorList>
            <person name="Han S.I."/>
            <person name="Kim J.O."/>
            <person name="Lee Y.R."/>
            <person name="Ekpeghere K.I."/>
            <person name="Koh S.C."/>
            <person name="Whang K.S."/>
        </authorList>
    </citation>
    <scope>NUCLEOTIDE SEQUENCE [LARGE SCALE GENOMIC DNA]</scope>
    <source>
        <strain evidence="1 2">KACC 17565</strain>
    </source>
</reference>
<dbReference type="AlphaFoldDB" id="A0AAW9R0C7"/>
<dbReference type="RefSeq" id="WP_337333894.1">
    <property type="nucleotide sequence ID" value="NZ_JBBDHC010000001.1"/>
</dbReference>
<sequence>MTFIGPTCSRMPMQPSSGSTFRAALSAALSSDPGRLIERAMQLQALDRQLRQSLPEPLASHTRLGNLRNDKLVFLVDAPVWGLRLRLHANALLDAAHAAGIRASDIAVKVATMQPVPPDAAPPIPLSAAARETLRAAAAATGDETLRSQLLRLASMADS</sequence>
<accession>A0AAW9R0C7</accession>
<evidence type="ECO:0000313" key="2">
    <source>
        <dbReference type="Proteomes" id="UP001364472"/>
    </source>
</evidence>